<protein>
    <recommendedName>
        <fullName evidence="8">Cadherin domain-containing protein</fullName>
    </recommendedName>
</protein>
<dbReference type="PROSITE" id="PS50268">
    <property type="entry name" value="CADHERIN_2"/>
    <property type="match status" value="1"/>
</dbReference>
<keyword evidence="3 7" id="KW-1133">Transmembrane helix</keyword>
<dbReference type="GO" id="GO:0005886">
    <property type="term" value="C:plasma membrane"/>
    <property type="evidence" value="ECO:0007669"/>
    <property type="project" value="TreeGrafter"/>
</dbReference>
<dbReference type="CDD" id="cd11304">
    <property type="entry name" value="Cadherin_repeat"/>
    <property type="match status" value="1"/>
</dbReference>
<dbReference type="PRINTS" id="PR00205">
    <property type="entry name" value="CADHERIN"/>
</dbReference>
<evidence type="ECO:0000313" key="9">
    <source>
        <dbReference type="EMBL" id="KAA8577510.1"/>
    </source>
</evidence>
<dbReference type="GO" id="GO:0007156">
    <property type="term" value="P:homophilic cell adhesion via plasma membrane adhesion molecules"/>
    <property type="evidence" value="ECO:0007669"/>
    <property type="project" value="InterPro"/>
</dbReference>
<organism evidence="9 10">
    <name type="scientific">Etheostoma spectabile</name>
    <name type="common">orangethroat darter</name>
    <dbReference type="NCBI Taxonomy" id="54343"/>
    <lineage>
        <taxon>Eukaryota</taxon>
        <taxon>Metazoa</taxon>
        <taxon>Chordata</taxon>
        <taxon>Craniata</taxon>
        <taxon>Vertebrata</taxon>
        <taxon>Euteleostomi</taxon>
        <taxon>Actinopterygii</taxon>
        <taxon>Neopterygii</taxon>
        <taxon>Teleostei</taxon>
        <taxon>Neoteleostei</taxon>
        <taxon>Acanthomorphata</taxon>
        <taxon>Eupercaria</taxon>
        <taxon>Perciformes</taxon>
        <taxon>Percoidei</taxon>
        <taxon>Percidae</taxon>
        <taxon>Etheostomatinae</taxon>
        <taxon>Etheostoma</taxon>
    </lineage>
</organism>
<sequence length="123" mass="13453">MKKGSIIGNVASDLGIDIQRLRSDTALDRETVSEYNITVVATDAGMPPLSTKRTFHLKVSDVNENAPGFPQGVYNAFIAGITSPGAFILNVRIKILMKTKMPVCRIFSRILILTDLQSLRCVS</sequence>
<evidence type="ECO:0000256" key="1">
    <source>
        <dbReference type="ARBA" id="ARBA00004167"/>
    </source>
</evidence>
<reference evidence="9 10" key="1">
    <citation type="submission" date="2019-08" db="EMBL/GenBank/DDBJ databases">
        <title>A chromosome-level genome assembly, high-density linkage maps, and genome scans reveal the genomic architecture of hybrid incompatibilities underlying speciation via character displacement in darters (Percidae: Etheostominae).</title>
        <authorList>
            <person name="Moran R.L."/>
            <person name="Catchen J.M."/>
            <person name="Fuller R.C."/>
        </authorList>
    </citation>
    <scope>NUCLEOTIDE SEQUENCE [LARGE SCALE GENOMIC DNA]</scope>
    <source>
        <strain evidence="9">EspeVRDwgs_2016</strain>
        <tissue evidence="9">Muscle</tissue>
    </source>
</reference>
<dbReference type="SMART" id="SM00112">
    <property type="entry name" value="CA"/>
    <property type="match status" value="1"/>
</dbReference>
<keyword evidence="10" id="KW-1185">Reference proteome</keyword>
<keyword evidence="2 7" id="KW-0812">Transmembrane</keyword>
<dbReference type="SUPFAM" id="SSF49313">
    <property type="entry name" value="Cadherin-like"/>
    <property type="match status" value="1"/>
</dbReference>
<accession>A0A5J5CBX8</accession>
<proteinExistence type="predicted"/>
<dbReference type="InterPro" id="IPR050174">
    <property type="entry name" value="Protocadherin/Cadherin-CA"/>
</dbReference>
<dbReference type="Proteomes" id="UP000327493">
    <property type="component" value="Unassembled WGS sequence"/>
</dbReference>
<evidence type="ECO:0000259" key="8">
    <source>
        <dbReference type="PROSITE" id="PS50268"/>
    </source>
</evidence>
<comment type="caution">
    <text evidence="9">The sequence shown here is derived from an EMBL/GenBank/DDBJ whole genome shotgun (WGS) entry which is preliminary data.</text>
</comment>
<dbReference type="PANTHER" id="PTHR24028:SF296">
    <property type="entry name" value="PROTOCADHERIN 1 GAMMA 11 PRECURSOR-RELATED"/>
    <property type="match status" value="1"/>
</dbReference>
<dbReference type="Gene3D" id="2.60.40.60">
    <property type="entry name" value="Cadherins"/>
    <property type="match status" value="1"/>
</dbReference>
<keyword evidence="6" id="KW-0106">Calcium</keyword>
<feature type="domain" description="Cadherin" evidence="8">
    <location>
        <begin position="27"/>
        <end position="69"/>
    </location>
</feature>
<evidence type="ECO:0000256" key="5">
    <source>
        <dbReference type="ARBA" id="ARBA00023180"/>
    </source>
</evidence>
<gene>
    <name evidence="9" type="ORF">FQN60_001053</name>
</gene>
<dbReference type="AlphaFoldDB" id="A0A5J5CBX8"/>
<evidence type="ECO:0000256" key="6">
    <source>
        <dbReference type="PROSITE-ProRule" id="PRU00043"/>
    </source>
</evidence>
<evidence type="ECO:0000256" key="7">
    <source>
        <dbReference type="SAM" id="Phobius"/>
    </source>
</evidence>
<dbReference type="InterPro" id="IPR002126">
    <property type="entry name" value="Cadherin-like_dom"/>
</dbReference>
<evidence type="ECO:0000256" key="3">
    <source>
        <dbReference type="ARBA" id="ARBA00022989"/>
    </source>
</evidence>
<dbReference type="InterPro" id="IPR015919">
    <property type="entry name" value="Cadherin-like_sf"/>
</dbReference>
<evidence type="ECO:0000256" key="2">
    <source>
        <dbReference type="ARBA" id="ARBA00022692"/>
    </source>
</evidence>
<evidence type="ECO:0000313" key="10">
    <source>
        <dbReference type="Proteomes" id="UP000327493"/>
    </source>
</evidence>
<evidence type="ECO:0000256" key="4">
    <source>
        <dbReference type="ARBA" id="ARBA00023136"/>
    </source>
</evidence>
<comment type="subcellular location">
    <subcellularLocation>
        <location evidence="1">Membrane</location>
        <topology evidence="1">Single-pass membrane protein</topology>
    </subcellularLocation>
</comment>
<keyword evidence="4 7" id="KW-0472">Membrane</keyword>
<keyword evidence="5" id="KW-0325">Glycoprotein</keyword>
<dbReference type="PANTHER" id="PTHR24028">
    <property type="entry name" value="CADHERIN-87A"/>
    <property type="match status" value="1"/>
</dbReference>
<dbReference type="EMBL" id="VOFY01002689">
    <property type="protein sequence ID" value="KAA8577510.1"/>
    <property type="molecule type" value="Genomic_DNA"/>
</dbReference>
<feature type="transmembrane region" description="Helical" evidence="7">
    <location>
        <begin position="72"/>
        <end position="91"/>
    </location>
</feature>
<name>A0A5J5CBX8_9PERO</name>
<dbReference type="GO" id="GO:0005509">
    <property type="term" value="F:calcium ion binding"/>
    <property type="evidence" value="ECO:0007669"/>
    <property type="project" value="UniProtKB-UniRule"/>
</dbReference>